<dbReference type="Gene3D" id="3.40.140.10">
    <property type="entry name" value="Cytidine Deaminase, domain 2"/>
    <property type="match status" value="1"/>
</dbReference>
<dbReference type="SUPFAM" id="SSF53927">
    <property type="entry name" value="Cytidine deaminase-like"/>
    <property type="match status" value="1"/>
</dbReference>
<sequence length="496" mass="57528">MKPDSLNEKNEFLVIGLVGAVGSRLKPLSNILNSILIDEFNYKVEEIHISKEFLERNNEIYENQFDRYKTLMDHGNELRREFNNNYLALKVVNLIAQKRKESSGIKRIAFIINSLKHDEEIKFLREIYNKNFYQISLYESKEIREDVLINGIGMTSEQAIKLMERDEGENNDYGQHTRDAFHLADYFIKFDNKTNEHIKNSCKRFLNLIFGHPYITPTANEFSMYMAYISSLRSADLSRQVGAVISKDRNIIATGANDIPKFGGGQYWPEYNEKNGEIYDIEYGRDYQIGFDSNQIEKQKIINEISEKIIHEFNSFFNEENKQHKENKIKLRDIVSKSSLKDITEYGRVVHAEMDAILSCGRTNNSTVGTSIFVTTFPCHNCAKHIVAAGIKEVFFIEPYPKSKALELWKDSMTLKNHKTEPNKLNFNPFVGVGPRSFLDLFSISQGYGSEIIRKDKGKVIEWKPKNAVLRLKSNIYSLSEIEKDIQKKLKELEEK</sequence>
<dbReference type="STRING" id="1795832.A7Q00_08010"/>
<evidence type="ECO:0000256" key="2">
    <source>
        <dbReference type="ARBA" id="ARBA00022723"/>
    </source>
</evidence>
<dbReference type="GO" id="GO:0008270">
    <property type="term" value="F:zinc ion binding"/>
    <property type="evidence" value="ECO:0007669"/>
    <property type="project" value="InterPro"/>
</dbReference>
<feature type="domain" description="CMP/dCMP-type deaminase" evidence="6">
    <location>
        <begin position="218"/>
        <end position="409"/>
    </location>
</feature>
<reference evidence="8" key="1">
    <citation type="submission" date="2016-05" db="EMBL/GenBank/DDBJ databases">
        <title>Draft genome of Corynebacterium afermentans subsp. afermentans LCDC 88199T.</title>
        <authorList>
            <person name="Bernier A.-M."/>
            <person name="Bernard K."/>
        </authorList>
    </citation>
    <scope>NUCLEOTIDE SEQUENCE [LARGE SCALE GENOMIC DNA]</scope>
    <source>
        <strain evidence="8">NML130454</strain>
    </source>
</reference>
<dbReference type="InterPro" id="IPR002125">
    <property type="entry name" value="CMP_dCMP_dom"/>
</dbReference>
<keyword evidence="5" id="KW-0175">Coiled coil</keyword>
<dbReference type="Proteomes" id="UP000077726">
    <property type="component" value="Unassembled WGS sequence"/>
</dbReference>
<dbReference type="PROSITE" id="PS51747">
    <property type="entry name" value="CYT_DCMP_DEAMINASES_2"/>
    <property type="match status" value="1"/>
</dbReference>
<evidence type="ECO:0000313" key="8">
    <source>
        <dbReference type="Proteomes" id="UP000077726"/>
    </source>
</evidence>
<dbReference type="AlphaFoldDB" id="A0A1B6VXI0"/>
<dbReference type="PANTHER" id="PTHR11086:SF18">
    <property type="entry name" value="DEOXYCYTIDYLATE DEAMINASE"/>
    <property type="match status" value="1"/>
</dbReference>
<keyword evidence="8" id="KW-1185">Reference proteome</keyword>
<dbReference type="InterPro" id="IPR015517">
    <property type="entry name" value="dCMP_deaminase-rel"/>
</dbReference>
<dbReference type="EMBL" id="LXSQ01000020">
    <property type="protein sequence ID" value="OAM41499.1"/>
    <property type="molecule type" value="Genomic_DNA"/>
</dbReference>
<dbReference type="GO" id="GO:0004132">
    <property type="term" value="F:dCMP deaminase activity"/>
    <property type="evidence" value="ECO:0007669"/>
    <property type="project" value="TreeGrafter"/>
</dbReference>
<accession>A0A1B6VXI0</accession>
<dbReference type="NCBIfam" id="NF041025">
    <property type="entry name" value="antiphage_deaminase"/>
    <property type="match status" value="1"/>
</dbReference>
<comment type="similarity">
    <text evidence="1">Belongs to the cytidine and deoxycytidylate deaminase family.</text>
</comment>
<protein>
    <recommendedName>
        <fullName evidence="6">CMP/dCMP-type deaminase domain-containing protein</fullName>
    </recommendedName>
</protein>
<keyword evidence="4" id="KW-0862">Zinc</keyword>
<keyword evidence="3" id="KW-0378">Hydrolase</keyword>
<gene>
    <name evidence="7" type="ORF">A7Q00_08010</name>
</gene>
<dbReference type="InterPro" id="IPR027417">
    <property type="entry name" value="P-loop_NTPase"/>
</dbReference>
<dbReference type="InterPro" id="IPR016192">
    <property type="entry name" value="APOBEC/CMP_deaminase_Zn-bd"/>
</dbReference>
<evidence type="ECO:0000256" key="1">
    <source>
        <dbReference type="ARBA" id="ARBA00006576"/>
    </source>
</evidence>
<comment type="caution">
    <text evidence="7">The sequence shown here is derived from an EMBL/GenBank/DDBJ whole genome shotgun (WGS) entry which is preliminary data.</text>
</comment>
<dbReference type="Gene3D" id="3.40.50.300">
    <property type="entry name" value="P-loop containing nucleotide triphosphate hydrolases"/>
    <property type="match status" value="1"/>
</dbReference>
<evidence type="ECO:0000256" key="5">
    <source>
        <dbReference type="SAM" id="Coils"/>
    </source>
</evidence>
<dbReference type="PROSITE" id="PS00903">
    <property type="entry name" value="CYT_DCMP_DEAMINASES_1"/>
    <property type="match status" value="1"/>
</dbReference>
<dbReference type="PANTHER" id="PTHR11086">
    <property type="entry name" value="DEOXYCYTIDYLATE DEAMINASE-RELATED"/>
    <property type="match status" value="1"/>
</dbReference>
<dbReference type="OrthoDB" id="9788517at2"/>
<proteinExistence type="inferred from homology"/>
<dbReference type="GO" id="GO:0005737">
    <property type="term" value="C:cytoplasm"/>
    <property type="evidence" value="ECO:0007669"/>
    <property type="project" value="TreeGrafter"/>
</dbReference>
<evidence type="ECO:0000313" key="7">
    <source>
        <dbReference type="EMBL" id="OAM41499.1"/>
    </source>
</evidence>
<feature type="coiled-coil region" evidence="5">
    <location>
        <begin position="44"/>
        <end position="71"/>
    </location>
</feature>
<evidence type="ECO:0000256" key="4">
    <source>
        <dbReference type="ARBA" id="ARBA00022833"/>
    </source>
</evidence>
<evidence type="ECO:0000256" key="3">
    <source>
        <dbReference type="ARBA" id="ARBA00022801"/>
    </source>
</evidence>
<dbReference type="InterPro" id="IPR016193">
    <property type="entry name" value="Cytidine_deaminase-like"/>
</dbReference>
<evidence type="ECO:0000259" key="6">
    <source>
        <dbReference type="PROSITE" id="PS51747"/>
    </source>
</evidence>
<dbReference type="Pfam" id="PF00383">
    <property type="entry name" value="dCMP_cyt_deam_1"/>
    <property type="match status" value="1"/>
</dbReference>
<organism evidence="7 8">
    <name type="scientific">Eikenella halliae</name>
    <dbReference type="NCBI Taxonomy" id="1795832"/>
    <lineage>
        <taxon>Bacteria</taxon>
        <taxon>Pseudomonadati</taxon>
        <taxon>Pseudomonadota</taxon>
        <taxon>Betaproteobacteria</taxon>
        <taxon>Neisseriales</taxon>
        <taxon>Neisseriaceae</taxon>
        <taxon>Eikenella</taxon>
    </lineage>
</organism>
<dbReference type="RefSeq" id="WP_064090047.1">
    <property type="nucleotide sequence ID" value="NZ_LXSQ01000020.1"/>
</dbReference>
<keyword evidence="2" id="KW-0479">Metal-binding</keyword>
<name>A0A1B6VXI0_9NEIS</name>